<dbReference type="InterPro" id="IPR027935">
    <property type="entry name" value="Di19_C"/>
</dbReference>
<dbReference type="AlphaFoldDB" id="A0A5B6ZJJ1"/>
<feature type="compositionally biased region" description="Polar residues" evidence="2">
    <location>
        <begin position="173"/>
        <end position="186"/>
    </location>
</feature>
<dbReference type="Pfam" id="PF05605">
    <property type="entry name" value="zf-Di19"/>
    <property type="match status" value="1"/>
</dbReference>
<organism evidence="5">
    <name type="scientific">Davidia involucrata</name>
    <name type="common">Dove tree</name>
    <dbReference type="NCBI Taxonomy" id="16924"/>
    <lineage>
        <taxon>Eukaryota</taxon>
        <taxon>Viridiplantae</taxon>
        <taxon>Streptophyta</taxon>
        <taxon>Embryophyta</taxon>
        <taxon>Tracheophyta</taxon>
        <taxon>Spermatophyta</taxon>
        <taxon>Magnoliopsida</taxon>
        <taxon>eudicotyledons</taxon>
        <taxon>Gunneridae</taxon>
        <taxon>Pentapetalae</taxon>
        <taxon>asterids</taxon>
        <taxon>Cornales</taxon>
        <taxon>Nyssaceae</taxon>
        <taxon>Davidia</taxon>
    </lineage>
</organism>
<evidence type="ECO:0000259" key="3">
    <source>
        <dbReference type="Pfam" id="PF05605"/>
    </source>
</evidence>
<name>A0A5B6ZJJ1_DAVIN</name>
<sequence>MDMDFWTSRVHSAKHLSAVQAARLNNSENHLNIDDSKGDDDARACFPCPFCYVDIEVPVLCSHLQEEHCFDFKNAVCPLCAANLGKDVIGHFTVQHAHSVKRRRKSQKSNFWSNTSAMLGKDLRELSSFLGSNSMNGRGNVHETAPDPLLSPFLFNIPLSDPKSNEQDECSSDAASTTSDVQSGKSSILDEVQEEDYEERSQRAAFCQQLILSTIF</sequence>
<proteinExistence type="inferred from homology"/>
<dbReference type="EMBL" id="GHES01013546">
    <property type="protein sequence ID" value="MPA44105.1"/>
    <property type="molecule type" value="Transcribed_RNA"/>
</dbReference>
<reference evidence="5" key="1">
    <citation type="submission" date="2019-08" db="EMBL/GenBank/DDBJ databases">
        <title>Reference gene set and small RNA set construction with multiple tissues from Davidia involucrata Baill.</title>
        <authorList>
            <person name="Yang H."/>
            <person name="Zhou C."/>
            <person name="Li G."/>
            <person name="Wang J."/>
            <person name="Gao P."/>
            <person name="Wang M."/>
            <person name="Wang R."/>
            <person name="Zhao Y."/>
        </authorList>
    </citation>
    <scope>NUCLEOTIDE SEQUENCE</scope>
    <source>
        <tissue evidence="5">Mixed with DoveR01_LX</tissue>
    </source>
</reference>
<evidence type="ECO:0000256" key="1">
    <source>
        <dbReference type="ARBA" id="ARBA00007109"/>
    </source>
</evidence>
<dbReference type="Pfam" id="PF14571">
    <property type="entry name" value="Di19_C"/>
    <property type="match status" value="1"/>
</dbReference>
<evidence type="ECO:0000313" key="5">
    <source>
        <dbReference type="EMBL" id="MPA44105.1"/>
    </source>
</evidence>
<evidence type="ECO:0000256" key="2">
    <source>
        <dbReference type="SAM" id="MobiDB-lite"/>
    </source>
</evidence>
<dbReference type="InterPro" id="IPR008598">
    <property type="entry name" value="Di19_Zn-bd"/>
</dbReference>
<dbReference type="InterPro" id="IPR033347">
    <property type="entry name" value="Di19"/>
</dbReference>
<feature type="domain" description="Di19 C-terminal" evidence="4">
    <location>
        <begin position="118"/>
        <end position="215"/>
    </location>
</feature>
<feature type="region of interest" description="Disordered" evidence="2">
    <location>
        <begin position="162"/>
        <end position="196"/>
    </location>
</feature>
<dbReference type="PANTHER" id="PTHR31875">
    <property type="entry name" value="PROTEIN DEHYDRATION-INDUCED 19"/>
    <property type="match status" value="1"/>
</dbReference>
<accession>A0A5B6ZJJ1</accession>
<protein>
    <submittedName>
        <fullName evidence="5">Uncharacterized protein</fullName>
    </submittedName>
</protein>
<evidence type="ECO:0000259" key="4">
    <source>
        <dbReference type="Pfam" id="PF14571"/>
    </source>
</evidence>
<comment type="similarity">
    <text evidence="1">Belongs to the Di19 family.</text>
</comment>
<gene>
    <name evidence="5" type="ORF">Din_013546</name>
</gene>
<feature type="domain" description="Di19 zinc-binding" evidence="3">
    <location>
        <begin position="45"/>
        <end position="97"/>
    </location>
</feature>
<dbReference type="PANTHER" id="PTHR31875:SF24">
    <property type="entry name" value="PROTEIN DEHYDRATION-INDUCED 19 HOMOLOG 5"/>
    <property type="match status" value="1"/>
</dbReference>